<feature type="domain" description="NTF2 fold immunity protein" evidence="1">
    <location>
        <begin position="91"/>
        <end position="220"/>
    </location>
</feature>
<dbReference type="Proteomes" id="UP001595999">
    <property type="component" value="Unassembled WGS sequence"/>
</dbReference>
<dbReference type="EMBL" id="JBHSEK010000025">
    <property type="protein sequence ID" value="MFC4492325.1"/>
    <property type="molecule type" value="Genomic_DNA"/>
</dbReference>
<protein>
    <submittedName>
        <fullName evidence="2">NTF2 fold immunity protein</fullName>
    </submittedName>
</protein>
<evidence type="ECO:0000313" key="3">
    <source>
        <dbReference type="Proteomes" id="UP001595999"/>
    </source>
</evidence>
<evidence type="ECO:0000313" key="2">
    <source>
        <dbReference type="EMBL" id="MFC4492325.1"/>
    </source>
</evidence>
<name>A0ABV8ZY77_9NEIS</name>
<dbReference type="RefSeq" id="WP_378125095.1">
    <property type="nucleotide sequence ID" value="NZ_JBHSEK010000025.1"/>
</dbReference>
<reference evidence="3" key="1">
    <citation type="journal article" date="2019" name="Int. J. Syst. Evol. Microbiol.">
        <title>The Global Catalogue of Microorganisms (GCM) 10K type strain sequencing project: providing services to taxonomists for standard genome sequencing and annotation.</title>
        <authorList>
            <consortium name="The Broad Institute Genomics Platform"/>
            <consortium name="The Broad Institute Genome Sequencing Center for Infectious Disease"/>
            <person name="Wu L."/>
            <person name="Ma J."/>
        </authorList>
    </citation>
    <scope>NUCLEOTIDE SEQUENCE [LARGE SCALE GENOMIC DNA]</scope>
    <source>
        <strain evidence="3">CGMCC 4.7608</strain>
    </source>
</reference>
<gene>
    <name evidence="2" type="ORF">ACFO0R_22170</name>
</gene>
<comment type="caution">
    <text evidence="2">The sequence shown here is derived from an EMBL/GenBank/DDBJ whole genome shotgun (WGS) entry which is preliminary data.</text>
</comment>
<keyword evidence="3" id="KW-1185">Reference proteome</keyword>
<dbReference type="InterPro" id="IPR028049">
    <property type="entry name" value="Imm-NTF2"/>
</dbReference>
<organism evidence="2 3">
    <name type="scientific">Chromobacterium aquaticum</name>
    <dbReference type="NCBI Taxonomy" id="467180"/>
    <lineage>
        <taxon>Bacteria</taxon>
        <taxon>Pseudomonadati</taxon>
        <taxon>Pseudomonadota</taxon>
        <taxon>Betaproteobacteria</taxon>
        <taxon>Neisseriales</taxon>
        <taxon>Chromobacteriaceae</taxon>
        <taxon>Chromobacterium</taxon>
    </lineage>
</organism>
<sequence length="223" mass="25714">MEGNLKDSPVGKRLYIGSLISIRRFISSTNLSLPCICSYSESAGWKKTSSVPRLQIMEHAELESAHTLRNSNTPHQPRHRRFPMSPIEFTSNFLTKMLEWEGWYYAEKKKIENISSRDHIDAVSLESRAKLELILQPFLTKTAFNTIGQAKLETLGVGRPRLYDQEAISCTEITSTKFEIITTSRKQQNRYSKYLIFLKKDDFKIDKAFQSIDGVNWTKKNSI</sequence>
<evidence type="ECO:0000259" key="1">
    <source>
        <dbReference type="Pfam" id="PF15655"/>
    </source>
</evidence>
<accession>A0ABV8ZY77</accession>
<dbReference type="Pfam" id="PF15655">
    <property type="entry name" value="Imm-NTF2"/>
    <property type="match status" value="1"/>
</dbReference>
<proteinExistence type="predicted"/>